<comment type="similarity">
    <text evidence="1">Belongs to the bacterial solute-binding protein 9 family.</text>
</comment>
<evidence type="ECO:0000313" key="8">
    <source>
        <dbReference type="EMBL" id="RIY33450.1"/>
    </source>
</evidence>
<comment type="caution">
    <text evidence="8">The sequence shown here is derived from an EMBL/GenBank/DDBJ whole genome shotgun (WGS) entry which is preliminary data.</text>
</comment>
<keyword evidence="5" id="KW-0406">Ion transport</keyword>
<evidence type="ECO:0000256" key="3">
    <source>
        <dbReference type="ARBA" id="ARBA00022448"/>
    </source>
</evidence>
<dbReference type="PANTHER" id="PTHR42953:SF3">
    <property type="entry name" value="HIGH-AFFINITY ZINC UPTAKE SYSTEM PROTEIN ZNUA"/>
    <property type="match status" value="1"/>
</dbReference>
<gene>
    <name evidence="8" type="ORF">CKF54_02820</name>
</gene>
<reference evidence="8 9" key="1">
    <citation type="submission" date="2017-08" db="EMBL/GenBank/DDBJ databases">
        <title>Reclassification of Bisgaard taxon 37 and 44.</title>
        <authorList>
            <person name="Christensen H."/>
        </authorList>
    </citation>
    <scope>NUCLEOTIDE SEQUENCE [LARGE SCALE GENOMIC DNA]</scope>
    <source>
        <strain evidence="8 9">B96_3</strain>
    </source>
</reference>
<keyword evidence="9" id="KW-1185">Reference proteome</keyword>
<evidence type="ECO:0000256" key="1">
    <source>
        <dbReference type="ARBA" id="ARBA00011028"/>
    </source>
</evidence>
<evidence type="ECO:0000256" key="6">
    <source>
        <dbReference type="SAM" id="MobiDB-lite"/>
    </source>
</evidence>
<dbReference type="Proteomes" id="UP000265691">
    <property type="component" value="Unassembled WGS sequence"/>
</dbReference>
<proteinExistence type="inferred from homology"/>
<dbReference type="RefSeq" id="WP_119524771.1">
    <property type="nucleotide sequence ID" value="NZ_NRHC01000032.1"/>
</dbReference>
<dbReference type="OrthoDB" id="7346865at2"/>
<keyword evidence="4 7" id="KW-0732">Signal</keyword>
<keyword evidence="5" id="KW-0864">Zinc transport</keyword>
<name>A0A3A1Y890_9GAMM</name>
<dbReference type="Gene3D" id="3.40.50.1980">
    <property type="entry name" value="Nitrogenase molybdenum iron protein domain"/>
    <property type="match status" value="3"/>
</dbReference>
<dbReference type="SUPFAM" id="SSF53807">
    <property type="entry name" value="Helical backbone' metal receptor"/>
    <property type="match status" value="1"/>
</dbReference>
<keyword evidence="3" id="KW-0813">Transport</keyword>
<feature type="signal peptide" evidence="7">
    <location>
        <begin position="1"/>
        <end position="21"/>
    </location>
</feature>
<accession>A0A3A1Y890</accession>
<keyword evidence="5" id="KW-0862">Zinc</keyword>
<organism evidence="8 9">
    <name type="scientific">Psittacicella hinzii</name>
    <dbReference type="NCBI Taxonomy" id="2028575"/>
    <lineage>
        <taxon>Bacteria</taxon>
        <taxon>Pseudomonadati</taxon>
        <taxon>Pseudomonadota</taxon>
        <taxon>Gammaproteobacteria</taxon>
        <taxon>Pasteurellales</taxon>
        <taxon>Psittacicellaceae</taxon>
        <taxon>Psittacicella</taxon>
    </lineage>
</organism>
<evidence type="ECO:0000256" key="2">
    <source>
        <dbReference type="ARBA" id="ARBA00015915"/>
    </source>
</evidence>
<dbReference type="AlphaFoldDB" id="A0A3A1Y890"/>
<dbReference type="GO" id="GO:0046872">
    <property type="term" value="F:metal ion binding"/>
    <property type="evidence" value="ECO:0007669"/>
    <property type="project" value="InterPro"/>
</dbReference>
<evidence type="ECO:0000256" key="5">
    <source>
        <dbReference type="ARBA" id="ARBA00022906"/>
    </source>
</evidence>
<evidence type="ECO:0000313" key="9">
    <source>
        <dbReference type="Proteomes" id="UP000265691"/>
    </source>
</evidence>
<feature type="chain" id="PRO_5017243190" description="High-affinity zinc uptake system protein ZnuA" evidence="7">
    <location>
        <begin position="22"/>
        <end position="348"/>
    </location>
</feature>
<protein>
    <recommendedName>
        <fullName evidence="2">High-affinity zinc uptake system protein ZnuA</fullName>
    </recommendedName>
</protein>
<dbReference type="EMBL" id="NRHC01000032">
    <property type="protein sequence ID" value="RIY33450.1"/>
    <property type="molecule type" value="Genomic_DNA"/>
</dbReference>
<evidence type="ECO:0000256" key="4">
    <source>
        <dbReference type="ARBA" id="ARBA00022729"/>
    </source>
</evidence>
<dbReference type="InterPro" id="IPR006127">
    <property type="entry name" value="ZnuA-like"/>
</dbReference>
<dbReference type="PANTHER" id="PTHR42953">
    <property type="entry name" value="HIGH-AFFINITY ZINC UPTAKE SYSTEM PROTEIN ZNUA-RELATED"/>
    <property type="match status" value="1"/>
</dbReference>
<dbReference type="Pfam" id="PF01297">
    <property type="entry name" value="ZnuA"/>
    <property type="match status" value="1"/>
</dbReference>
<evidence type="ECO:0000256" key="7">
    <source>
        <dbReference type="SAM" id="SignalP"/>
    </source>
</evidence>
<dbReference type="InterPro" id="IPR050492">
    <property type="entry name" value="Bact_metal-bind_prot9"/>
</dbReference>
<sequence length="348" mass="39187">MKKTALSVALATFALFNTAEADVLSSIQPIGFIVADLTKNVTNNSVLIPANKSPHSAQLTPKDLATVKNSDLLVYIDDNMEISLGKVVNNSRTKPKNVLELSQIPAIKALLIKGVHHDHDEEEHHHDHHDDDDHKHDSHEHDDADTHKHTHSDDKTHKHEHSSEHSKEQHANEELEINYHIWTSPIIAQHIAQGIADKLIEIYPDKKETILSNLADFNQQLTLTNKELQELLTPNKMSNFYVYHDAYTYFETAYNFQSKNRGAIYFNVNVDPSVKVINELNNKAKEDNVKVIFTEPQFNQGIANKLAQSIGAKLGVLDPLGVDLKVQPGAYQEFLKNLGKSFSILLNQ</sequence>
<dbReference type="GO" id="GO:0006829">
    <property type="term" value="P:zinc ion transport"/>
    <property type="evidence" value="ECO:0007669"/>
    <property type="project" value="UniProtKB-KW"/>
</dbReference>
<feature type="region of interest" description="Disordered" evidence="6">
    <location>
        <begin position="118"/>
        <end position="171"/>
    </location>
</feature>